<proteinExistence type="predicted"/>
<keyword evidence="2" id="KW-1185">Reference proteome</keyword>
<dbReference type="Proteomes" id="UP001558632">
    <property type="component" value="Unassembled WGS sequence"/>
</dbReference>
<evidence type="ECO:0000313" key="1">
    <source>
        <dbReference type="EMBL" id="KAL1243869.1"/>
    </source>
</evidence>
<accession>A0ABR3KWQ5</accession>
<organism evidence="1 2">
    <name type="scientific">Trichinella spiralis</name>
    <name type="common">Trichina worm</name>
    <dbReference type="NCBI Taxonomy" id="6334"/>
    <lineage>
        <taxon>Eukaryota</taxon>
        <taxon>Metazoa</taxon>
        <taxon>Ecdysozoa</taxon>
        <taxon>Nematoda</taxon>
        <taxon>Enoplea</taxon>
        <taxon>Dorylaimia</taxon>
        <taxon>Trichinellida</taxon>
        <taxon>Trichinellidae</taxon>
        <taxon>Trichinella</taxon>
    </lineage>
</organism>
<reference evidence="1 2" key="1">
    <citation type="submission" date="2024-07" db="EMBL/GenBank/DDBJ databases">
        <title>Enhanced genomic and transcriptomic resources for Trichinella pseudospiralis and T. spiralis underpin the discovery of pronounced molecular differences between stages and species.</title>
        <authorList>
            <person name="Pasi K.K."/>
            <person name="La Rosa G."/>
            <person name="Gomez-Morales M.A."/>
            <person name="Tosini F."/>
            <person name="Sumanam S."/>
            <person name="Young N.D."/>
            <person name="Chang B.C."/>
            <person name="Robin G.B."/>
        </authorList>
    </citation>
    <scope>NUCLEOTIDE SEQUENCE [LARGE SCALE GENOMIC DNA]</scope>
    <source>
        <strain evidence="1">ISS534</strain>
    </source>
</reference>
<comment type="caution">
    <text evidence="1">The sequence shown here is derived from an EMBL/GenBank/DDBJ whole genome shotgun (WGS) entry which is preliminary data.</text>
</comment>
<protein>
    <submittedName>
        <fullName evidence="1">LRP2-binding protein</fullName>
    </submittedName>
</protein>
<gene>
    <name evidence="1" type="ORF">TSPI_08299</name>
</gene>
<name>A0ABR3KWQ5_TRISP</name>
<sequence length="78" mass="9294">MRILVKGGGRRIAGKYENRRYVKEGGIRIADKSKEKLWELQAPNFNPPDRRKWKGVETRSLKRNRNSSNWIYRHGIKK</sequence>
<dbReference type="EMBL" id="JBEUSY010000161">
    <property type="protein sequence ID" value="KAL1243869.1"/>
    <property type="molecule type" value="Genomic_DNA"/>
</dbReference>
<evidence type="ECO:0000313" key="2">
    <source>
        <dbReference type="Proteomes" id="UP001558632"/>
    </source>
</evidence>